<organism evidence="6 7">
    <name type="scientific">Candidatus Desulfatibia vada</name>
    <dbReference type="NCBI Taxonomy" id="2841696"/>
    <lineage>
        <taxon>Bacteria</taxon>
        <taxon>Pseudomonadati</taxon>
        <taxon>Thermodesulfobacteriota</taxon>
        <taxon>Desulfobacteria</taxon>
        <taxon>Desulfobacterales</taxon>
        <taxon>Desulfobacterales incertae sedis</taxon>
        <taxon>Candidatus Desulfatibia</taxon>
    </lineage>
</organism>
<comment type="caution">
    <text evidence="6">The sequence shown here is derived from an EMBL/GenBank/DDBJ whole genome shotgun (WGS) entry which is preliminary data.</text>
</comment>
<evidence type="ECO:0000313" key="6">
    <source>
        <dbReference type="EMBL" id="MBC8432576.1"/>
    </source>
</evidence>
<dbReference type="SUPFAM" id="SSF46689">
    <property type="entry name" value="Homeodomain-like"/>
    <property type="match status" value="1"/>
</dbReference>
<name>A0A8J6TMH9_9BACT</name>
<gene>
    <name evidence="6" type="ORF">H8D96_11740</name>
</gene>
<evidence type="ECO:0000256" key="3">
    <source>
        <dbReference type="ARBA" id="ARBA00023163"/>
    </source>
</evidence>
<dbReference type="InterPro" id="IPR001647">
    <property type="entry name" value="HTH_TetR"/>
</dbReference>
<dbReference type="PANTHER" id="PTHR47506:SF3">
    <property type="entry name" value="HTH-TYPE TRANSCRIPTIONAL REGULATOR LMRA"/>
    <property type="match status" value="1"/>
</dbReference>
<dbReference type="Proteomes" id="UP000605201">
    <property type="component" value="Unassembled WGS sequence"/>
</dbReference>
<dbReference type="PROSITE" id="PS50977">
    <property type="entry name" value="HTH_TETR_2"/>
    <property type="match status" value="1"/>
</dbReference>
<dbReference type="EMBL" id="JACNIG010000233">
    <property type="protein sequence ID" value="MBC8432576.1"/>
    <property type="molecule type" value="Genomic_DNA"/>
</dbReference>
<dbReference type="Pfam" id="PF00440">
    <property type="entry name" value="TetR_N"/>
    <property type="match status" value="1"/>
</dbReference>
<evidence type="ECO:0000256" key="2">
    <source>
        <dbReference type="ARBA" id="ARBA00023125"/>
    </source>
</evidence>
<feature type="domain" description="HTH tetR-type" evidence="5">
    <location>
        <begin position="1"/>
        <end position="61"/>
    </location>
</feature>
<evidence type="ECO:0000259" key="5">
    <source>
        <dbReference type="PROSITE" id="PS50977"/>
    </source>
</evidence>
<keyword evidence="1" id="KW-0805">Transcription regulation</keyword>
<evidence type="ECO:0000256" key="1">
    <source>
        <dbReference type="ARBA" id="ARBA00023015"/>
    </source>
</evidence>
<keyword evidence="3" id="KW-0804">Transcription</keyword>
<dbReference type="Pfam" id="PF16925">
    <property type="entry name" value="TetR_C_13"/>
    <property type="match status" value="1"/>
</dbReference>
<dbReference type="PRINTS" id="PR00455">
    <property type="entry name" value="HTHTETR"/>
</dbReference>
<feature type="DNA-binding region" description="H-T-H motif" evidence="4">
    <location>
        <begin position="24"/>
        <end position="43"/>
    </location>
</feature>
<dbReference type="InterPro" id="IPR009057">
    <property type="entry name" value="Homeodomain-like_sf"/>
</dbReference>
<dbReference type="GO" id="GO:0003677">
    <property type="term" value="F:DNA binding"/>
    <property type="evidence" value="ECO:0007669"/>
    <property type="project" value="UniProtKB-UniRule"/>
</dbReference>
<dbReference type="PANTHER" id="PTHR47506">
    <property type="entry name" value="TRANSCRIPTIONAL REGULATORY PROTEIN"/>
    <property type="match status" value="1"/>
</dbReference>
<evidence type="ECO:0000256" key="4">
    <source>
        <dbReference type="PROSITE-ProRule" id="PRU00335"/>
    </source>
</evidence>
<dbReference type="SUPFAM" id="SSF48498">
    <property type="entry name" value="Tetracyclin repressor-like, C-terminal domain"/>
    <property type="match status" value="1"/>
</dbReference>
<proteinExistence type="predicted"/>
<sequence length="203" mass="23149">MNLKEKIIYESLKLFSLKGLLSTSLHDIIKAANTSKGGFYNHFASKEELFFQVLDEARRIWREKNLSGLDEIENPIEKIKRFLENFRDLYLKDSENFPGGCIFITFSVELNDQRPHLSREVHKGFIGLKSMINRLLDEGQESGGLNKDVSTSAITEMLFAGMLGATVMYGLDKSTANLDRSINSLIDYLELQQRVHYAQHVVA</sequence>
<dbReference type="Gene3D" id="1.10.357.10">
    <property type="entry name" value="Tetracycline Repressor, domain 2"/>
    <property type="match status" value="1"/>
</dbReference>
<reference evidence="6 7" key="1">
    <citation type="submission" date="2020-08" db="EMBL/GenBank/DDBJ databases">
        <title>Bridging the membrane lipid divide: bacteria of the FCB group superphylum have the potential to synthesize archaeal ether lipids.</title>
        <authorList>
            <person name="Villanueva L."/>
            <person name="Von Meijenfeldt F.A.B."/>
            <person name="Westbye A.B."/>
            <person name="Yadav S."/>
            <person name="Hopmans E.C."/>
            <person name="Dutilh B.E."/>
            <person name="Sinninghe Damste J.S."/>
        </authorList>
    </citation>
    <scope>NUCLEOTIDE SEQUENCE [LARGE SCALE GENOMIC DNA]</scope>
    <source>
        <strain evidence="6">NIOZ-UU17</strain>
    </source>
</reference>
<accession>A0A8J6TMH9</accession>
<dbReference type="InterPro" id="IPR036271">
    <property type="entry name" value="Tet_transcr_reg_TetR-rel_C_sf"/>
</dbReference>
<evidence type="ECO:0000313" key="7">
    <source>
        <dbReference type="Proteomes" id="UP000605201"/>
    </source>
</evidence>
<dbReference type="AlphaFoldDB" id="A0A8J6TMH9"/>
<dbReference type="InterPro" id="IPR011075">
    <property type="entry name" value="TetR_C"/>
</dbReference>
<dbReference type="Gene3D" id="1.10.10.60">
    <property type="entry name" value="Homeodomain-like"/>
    <property type="match status" value="1"/>
</dbReference>
<keyword evidence="2 4" id="KW-0238">DNA-binding</keyword>
<protein>
    <submittedName>
        <fullName evidence="6">TetR/AcrR family transcriptional regulator</fullName>
    </submittedName>
</protein>